<evidence type="ECO:0000313" key="1">
    <source>
        <dbReference type="EMBL" id="GGZ83249.1"/>
    </source>
</evidence>
<dbReference type="Proteomes" id="UP000622604">
    <property type="component" value="Unassembled WGS sequence"/>
</dbReference>
<reference evidence="1" key="1">
    <citation type="journal article" date="2014" name="Int. J. Syst. Evol. Microbiol.">
        <title>Complete genome sequence of Corynebacterium casei LMG S-19264T (=DSM 44701T), isolated from a smear-ripened cheese.</title>
        <authorList>
            <consortium name="US DOE Joint Genome Institute (JGI-PGF)"/>
            <person name="Walter F."/>
            <person name="Albersmeier A."/>
            <person name="Kalinowski J."/>
            <person name="Ruckert C."/>
        </authorList>
    </citation>
    <scope>NUCLEOTIDE SEQUENCE</scope>
    <source>
        <strain evidence="1">KCTC 32337</strain>
    </source>
</reference>
<name>A0A8H9IL10_9ALTE</name>
<reference evidence="1" key="2">
    <citation type="submission" date="2020-09" db="EMBL/GenBank/DDBJ databases">
        <authorList>
            <person name="Sun Q."/>
            <person name="Kim S."/>
        </authorList>
    </citation>
    <scope>NUCLEOTIDE SEQUENCE</scope>
    <source>
        <strain evidence="1">KCTC 32337</strain>
    </source>
</reference>
<dbReference type="AlphaFoldDB" id="A0A8H9IL10"/>
<gene>
    <name evidence="1" type="ORF">GCM10011274_46100</name>
</gene>
<organism evidence="1 2">
    <name type="scientific">Paraglaciecola chathamensis</name>
    <dbReference type="NCBI Taxonomy" id="368405"/>
    <lineage>
        <taxon>Bacteria</taxon>
        <taxon>Pseudomonadati</taxon>
        <taxon>Pseudomonadota</taxon>
        <taxon>Gammaproteobacteria</taxon>
        <taxon>Alteromonadales</taxon>
        <taxon>Alteromonadaceae</taxon>
        <taxon>Paraglaciecola</taxon>
    </lineage>
</organism>
<sequence>MGCYDKEILPGISEQSGVLNCLSKTEAATLLEKAVGNIFSIDVLETMIGLTGENSYLLVQPVGQRLDGIWDDNFCTGALLFSYFFCGEIKYEVCVLSQVTGFKQFEAFVKALVSGPGHFDID</sequence>
<protein>
    <submittedName>
        <fullName evidence="1">Uncharacterized protein</fullName>
    </submittedName>
</protein>
<dbReference type="EMBL" id="BMZC01000023">
    <property type="protein sequence ID" value="GGZ83249.1"/>
    <property type="molecule type" value="Genomic_DNA"/>
</dbReference>
<comment type="caution">
    <text evidence="1">The sequence shown here is derived from an EMBL/GenBank/DDBJ whole genome shotgun (WGS) entry which is preliminary data.</text>
</comment>
<accession>A0A8H9IL10</accession>
<proteinExistence type="predicted"/>
<evidence type="ECO:0000313" key="2">
    <source>
        <dbReference type="Proteomes" id="UP000622604"/>
    </source>
</evidence>